<evidence type="ECO:0000259" key="14">
    <source>
        <dbReference type="Pfam" id="PF07715"/>
    </source>
</evidence>
<keyword evidence="2 10" id="KW-0813">Transport</keyword>
<organism evidence="15 16">
    <name type="scientific">Rurimicrobium arvi</name>
    <dbReference type="NCBI Taxonomy" id="2049916"/>
    <lineage>
        <taxon>Bacteria</taxon>
        <taxon>Pseudomonadati</taxon>
        <taxon>Bacteroidota</taxon>
        <taxon>Chitinophagia</taxon>
        <taxon>Chitinophagales</taxon>
        <taxon>Chitinophagaceae</taxon>
        <taxon>Rurimicrobium</taxon>
    </lineage>
</organism>
<feature type="signal peptide" evidence="12">
    <location>
        <begin position="1"/>
        <end position="23"/>
    </location>
</feature>
<reference evidence="16" key="1">
    <citation type="journal article" date="2019" name="Int. J. Syst. Evol. Microbiol.">
        <title>The Global Catalogue of Microorganisms (GCM) 10K type strain sequencing project: providing services to taxonomists for standard genome sequencing and annotation.</title>
        <authorList>
            <consortium name="The Broad Institute Genomics Platform"/>
            <consortium name="The Broad Institute Genome Sequencing Center for Infectious Disease"/>
            <person name="Wu L."/>
            <person name="Ma J."/>
        </authorList>
    </citation>
    <scope>NUCLEOTIDE SEQUENCE [LARGE SCALE GENOMIC DNA]</scope>
    <source>
        <strain evidence="16">JCM 31921</strain>
    </source>
</reference>
<dbReference type="Pfam" id="PF00593">
    <property type="entry name" value="TonB_dep_Rec_b-barrel"/>
    <property type="match status" value="1"/>
</dbReference>
<evidence type="ECO:0000256" key="11">
    <source>
        <dbReference type="RuleBase" id="RU003357"/>
    </source>
</evidence>
<evidence type="ECO:0000256" key="12">
    <source>
        <dbReference type="SAM" id="SignalP"/>
    </source>
</evidence>
<keyword evidence="8 15" id="KW-0675">Receptor</keyword>
<dbReference type="SUPFAM" id="SSF56935">
    <property type="entry name" value="Porins"/>
    <property type="match status" value="1"/>
</dbReference>
<name>A0ABP8MJ94_9BACT</name>
<feature type="domain" description="TonB-dependent receptor plug" evidence="14">
    <location>
        <begin position="57"/>
        <end position="159"/>
    </location>
</feature>
<comment type="similarity">
    <text evidence="10 11">Belongs to the TonB-dependent receptor family.</text>
</comment>
<evidence type="ECO:0000313" key="16">
    <source>
        <dbReference type="Proteomes" id="UP001501410"/>
    </source>
</evidence>
<dbReference type="PANTHER" id="PTHR30069">
    <property type="entry name" value="TONB-DEPENDENT OUTER MEMBRANE RECEPTOR"/>
    <property type="match status" value="1"/>
</dbReference>
<evidence type="ECO:0000256" key="4">
    <source>
        <dbReference type="ARBA" id="ARBA00022692"/>
    </source>
</evidence>
<keyword evidence="5 12" id="KW-0732">Signal</keyword>
<evidence type="ECO:0000256" key="5">
    <source>
        <dbReference type="ARBA" id="ARBA00022729"/>
    </source>
</evidence>
<evidence type="ECO:0000259" key="13">
    <source>
        <dbReference type="Pfam" id="PF00593"/>
    </source>
</evidence>
<evidence type="ECO:0000256" key="9">
    <source>
        <dbReference type="ARBA" id="ARBA00023237"/>
    </source>
</evidence>
<dbReference type="InterPro" id="IPR039426">
    <property type="entry name" value="TonB-dep_rcpt-like"/>
</dbReference>
<evidence type="ECO:0000256" key="10">
    <source>
        <dbReference type="PROSITE-ProRule" id="PRU01360"/>
    </source>
</evidence>
<gene>
    <name evidence="15" type="ORF">GCM10023092_06140</name>
</gene>
<evidence type="ECO:0000256" key="6">
    <source>
        <dbReference type="ARBA" id="ARBA00023077"/>
    </source>
</evidence>
<dbReference type="InterPro" id="IPR000531">
    <property type="entry name" value="Beta-barrel_TonB"/>
</dbReference>
<evidence type="ECO:0000313" key="15">
    <source>
        <dbReference type="EMBL" id="GAA4450389.1"/>
    </source>
</evidence>
<dbReference type="Proteomes" id="UP001501410">
    <property type="component" value="Unassembled WGS sequence"/>
</dbReference>
<keyword evidence="4 10" id="KW-0812">Transmembrane</keyword>
<dbReference type="InterPro" id="IPR037066">
    <property type="entry name" value="Plug_dom_sf"/>
</dbReference>
<evidence type="ECO:0000256" key="7">
    <source>
        <dbReference type="ARBA" id="ARBA00023136"/>
    </source>
</evidence>
<dbReference type="PANTHER" id="PTHR30069:SF29">
    <property type="entry name" value="HEMOGLOBIN AND HEMOGLOBIN-HAPTOGLOBIN-BINDING PROTEIN 1-RELATED"/>
    <property type="match status" value="1"/>
</dbReference>
<dbReference type="InterPro" id="IPR036942">
    <property type="entry name" value="Beta-barrel_TonB_sf"/>
</dbReference>
<keyword evidence="7 10" id="KW-0472">Membrane</keyword>
<proteinExistence type="inferred from homology"/>
<keyword evidence="3 10" id="KW-1134">Transmembrane beta strand</keyword>
<keyword evidence="16" id="KW-1185">Reference proteome</keyword>
<feature type="domain" description="TonB-dependent receptor-like beta-barrel" evidence="13">
    <location>
        <begin position="207"/>
        <end position="649"/>
    </location>
</feature>
<dbReference type="CDD" id="cd01347">
    <property type="entry name" value="ligand_gated_channel"/>
    <property type="match status" value="1"/>
</dbReference>
<dbReference type="PROSITE" id="PS52016">
    <property type="entry name" value="TONB_DEPENDENT_REC_3"/>
    <property type="match status" value="1"/>
</dbReference>
<evidence type="ECO:0000256" key="2">
    <source>
        <dbReference type="ARBA" id="ARBA00022448"/>
    </source>
</evidence>
<evidence type="ECO:0000256" key="3">
    <source>
        <dbReference type="ARBA" id="ARBA00022452"/>
    </source>
</evidence>
<feature type="chain" id="PRO_5047436939" evidence="12">
    <location>
        <begin position="24"/>
        <end position="703"/>
    </location>
</feature>
<accession>A0ABP8MJ94</accession>
<dbReference type="Pfam" id="PF07715">
    <property type="entry name" value="Plug"/>
    <property type="match status" value="1"/>
</dbReference>
<comment type="subcellular location">
    <subcellularLocation>
        <location evidence="1 10">Cell outer membrane</location>
        <topology evidence="1 10">Multi-pass membrane protein</topology>
    </subcellularLocation>
</comment>
<dbReference type="RefSeq" id="WP_344822591.1">
    <property type="nucleotide sequence ID" value="NZ_BAABEZ010000004.1"/>
</dbReference>
<dbReference type="Gene3D" id="2.40.170.20">
    <property type="entry name" value="TonB-dependent receptor, beta-barrel domain"/>
    <property type="match status" value="1"/>
</dbReference>
<dbReference type="EMBL" id="BAABEZ010000004">
    <property type="protein sequence ID" value="GAA4450389.1"/>
    <property type="molecule type" value="Genomic_DNA"/>
</dbReference>
<evidence type="ECO:0000256" key="8">
    <source>
        <dbReference type="ARBA" id="ARBA00023170"/>
    </source>
</evidence>
<keyword evidence="6 11" id="KW-0798">TonB box</keyword>
<dbReference type="InterPro" id="IPR012910">
    <property type="entry name" value="Plug_dom"/>
</dbReference>
<evidence type="ECO:0000256" key="1">
    <source>
        <dbReference type="ARBA" id="ARBA00004571"/>
    </source>
</evidence>
<keyword evidence="9 10" id="KW-0998">Cell outer membrane</keyword>
<comment type="caution">
    <text evidence="15">The sequence shown here is derived from an EMBL/GenBank/DDBJ whole genome shotgun (WGS) entry which is preliminary data.</text>
</comment>
<dbReference type="Gene3D" id="2.170.130.10">
    <property type="entry name" value="TonB-dependent receptor, plug domain"/>
    <property type="match status" value="1"/>
</dbReference>
<sequence>MKRKYLPVAVSAMLAANMQQSYAQHIQGEVSTDSIRTYHHLNSVVVTGQYKPVQAENAVQRIRVIDQQKIAAMGAQNLRDVLTNEMNVTIAQDNVLGSSVQMQGISGQNVKILVDGVPVIGRQNGNIDISQLNVYNVERIEIIEGPMSVNYGTDALAGTINIITKSSLSRGIEAGVNTYTESIGKYNINGRVGVNRGRHSFVLSGARNFFDGWDPKEGWDYADFKAKMPDSNRARQWDPKEEYNLNFNYCYRLKRIQLRYKGDYFQDLITNRGNPEGFYGYTAFDDYYRTCRLNNAILVNGTAGKGYNISFLAAYNSYQRKMNRYSRDLTTGSDQPGSPSDQDTSDYALFNSRATLGKSASGKKLAYEAGYDINVEKGTGKRIAGGVKNIGDYAAYGSAEYRPTDSLILHGGLRYACNTAFRAPLIPSLNIKYTPHKGLDIRAAYSRGFRAPGVKELFFEFNDSNHDIIGNDKLKPEQSNNLNASVSFRKEIRQVQLSVEVASFYNSISDMISLALTDSARNQYSYINIDHYKAKGVQTNVSLGYKHLVATFGASYIGRFNQLSGGEETSIPKFSYTPEARLNLSYQVPVWHFTASLFGKYTSKNPGYALDTAGNAVMTTIAAYTIADLSLTKTWAQDKISISFGCKNLFNTGNVNRLNANVSSGTAHSSSGPLSIATGRSLFVGLGYTFTHANTKNHDQQQY</sequence>
<protein>
    <submittedName>
        <fullName evidence="15">TonB-dependent receptor</fullName>
    </submittedName>
</protein>